<keyword evidence="3" id="KW-0675">Receptor</keyword>
<evidence type="ECO:0000313" key="5">
    <source>
        <dbReference type="EnsemblMetazoa" id="CJA14676.2"/>
    </source>
</evidence>
<dbReference type="InterPro" id="IPR035500">
    <property type="entry name" value="NHR-like_dom_sf"/>
</dbReference>
<reference evidence="5" key="2">
    <citation type="submission" date="2022-06" db="UniProtKB">
        <authorList>
            <consortium name="EnsemblMetazoa"/>
        </authorList>
    </citation>
    <scope>IDENTIFICATION</scope>
    <source>
        <strain evidence="5">DF5081</strain>
    </source>
</reference>
<reference evidence="6" key="1">
    <citation type="submission" date="2010-08" db="EMBL/GenBank/DDBJ databases">
        <authorList>
            <consortium name="Caenorhabditis japonica Sequencing Consortium"/>
            <person name="Wilson R.K."/>
        </authorList>
    </citation>
    <scope>NUCLEOTIDE SEQUENCE [LARGE SCALE GENOMIC DNA]</scope>
    <source>
        <strain evidence="6">DF5081</strain>
    </source>
</reference>
<keyword evidence="1" id="KW-0805">Transcription regulation</keyword>
<evidence type="ECO:0000313" key="6">
    <source>
        <dbReference type="Proteomes" id="UP000005237"/>
    </source>
</evidence>
<keyword evidence="2" id="KW-0804">Transcription</keyword>
<dbReference type="InterPro" id="IPR000536">
    <property type="entry name" value="Nucl_hrmn_rcpt_lig-bd"/>
</dbReference>
<protein>
    <submittedName>
        <fullName evidence="5">NR LBD domain-containing protein</fullName>
    </submittedName>
</protein>
<proteinExistence type="predicted"/>
<keyword evidence="6" id="KW-1185">Reference proteome</keyword>
<evidence type="ECO:0000256" key="1">
    <source>
        <dbReference type="ARBA" id="ARBA00023015"/>
    </source>
</evidence>
<dbReference type="PANTHER" id="PTHR45680">
    <property type="entry name" value="NUCLEAR HORMONE RECEPTOR FAMILY"/>
    <property type="match status" value="1"/>
</dbReference>
<dbReference type="SUPFAM" id="SSF48508">
    <property type="entry name" value="Nuclear receptor ligand-binding domain"/>
    <property type="match status" value="1"/>
</dbReference>
<feature type="domain" description="NR LBD" evidence="4">
    <location>
        <begin position="54"/>
        <end position="179"/>
    </location>
</feature>
<evidence type="ECO:0000259" key="4">
    <source>
        <dbReference type="PROSITE" id="PS51843"/>
    </source>
</evidence>
<dbReference type="Proteomes" id="UP000005237">
    <property type="component" value="Unassembled WGS sequence"/>
</dbReference>
<dbReference type="EnsemblMetazoa" id="CJA14676.1">
    <property type="protein sequence ID" value="CJA14676.1"/>
    <property type="gene ID" value="WBGene00133880"/>
</dbReference>
<evidence type="ECO:0000256" key="2">
    <source>
        <dbReference type="ARBA" id="ARBA00023163"/>
    </source>
</evidence>
<evidence type="ECO:0000256" key="3">
    <source>
        <dbReference type="ARBA" id="ARBA00023170"/>
    </source>
</evidence>
<dbReference type="PROSITE" id="PS51843">
    <property type="entry name" value="NR_LBD"/>
    <property type="match status" value="1"/>
</dbReference>
<sequence>MPLGLANFLGRPAFILSCEPDRATRVNTFIDVTFLIHRATDIMSVAESETRRFAAQDSLHRMTRKFCELRKEKDQLKVVKVLGLKESMFFWEQDFLATATWLTHFDELQQLPLNVKMQILKVGWVLWGRLEKLAKTADYRRKKQFGSDCFMIGDDACLDIQDFEVDISWCTNYTKEQLV</sequence>
<organism evidence="5 6">
    <name type="scientific">Caenorhabditis japonica</name>
    <dbReference type="NCBI Taxonomy" id="281687"/>
    <lineage>
        <taxon>Eukaryota</taxon>
        <taxon>Metazoa</taxon>
        <taxon>Ecdysozoa</taxon>
        <taxon>Nematoda</taxon>
        <taxon>Chromadorea</taxon>
        <taxon>Rhabditida</taxon>
        <taxon>Rhabditina</taxon>
        <taxon>Rhabditomorpha</taxon>
        <taxon>Rhabditoidea</taxon>
        <taxon>Rhabditidae</taxon>
        <taxon>Peloderinae</taxon>
        <taxon>Caenorhabditis</taxon>
    </lineage>
</organism>
<dbReference type="AlphaFoldDB" id="A0A8R1DZG1"/>
<accession>A0A8R1DZG1</accession>
<name>A0A8R1DZG1_CAEJA</name>
<dbReference type="Pfam" id="PF00104">
    <property type="entry name" value="Hormone_recep"/>
    <property type="match status" value="1"/>
</dbReference>
<dbReference type="PANTHER" id="PTHR45680:SF28">
    <property type="entry name" value="NUCLEAR HORMONE RECEPTOR FAMILY-RELATED"/>
    <property type="match status" value="1"/>
</dbReference>
<dbReference type="InterPro" id="IPR051152">
    <property type="entry name" value="C.elegans_Orphan_NR"/>
</dbReference>
<dbReference type="EnsemblMetazoa" id="CJA14676.2">
    <property type="protein sequence ID" value="CJA14676.2"/>
    <property type="gene ID" value="WBGene00133880"/>
</dbReference>